<keyword evidence="13" id="KW-1015">Disulfide bond</keyword>
<dbReference type="PROSITE" id="PS50927">
    <property type="entry name" value="BULB_LECTIN"/>
    <property type="match status" value="1"/>
</dbReference>
<dbReference type="SUPFAM" id="SSF57414">
    <property type="entry name" value="Hairpin loop containing domain-like"/>
    <property type="match status" value="1"/>
</dbReference>
<keyword evidence="8 18" id="KW-0547">Nucleotide-binding</keyword>
<dbReference type="InterPro" id="IPR011009">
    <property type="entry name" value="Kinase-like_dom_sf"/>
</dbReference>
<dbReference type="EC" id="2.7.11.1" evidence="2"/>
<dbReference type="FunFam" id="2.90.10.10:FF:000006">
    <property type="entry name" value="Serine/threonine-protein kinase"/>
    <property type="match status" value="1"/>
</dbReference>
<evidence type="ECO:0000256" key="12">
    <source>
        <dbReference type="ARBA" id="ARBA00023136"/>
    </source>
</evidence>
<evidence type="ECO:0000259" key="22">
    <source>
        <dbReference type="PROSITE" id="PS50927"/>
    </source>
</evidence>
<dbReference type="PROSITE" id="PS00107">
    <property type="entry name" value="PROTEIN_KINASE_ATP"/>
    <property type="match status" value="1"/>
</dbReference>
<evidence type="ECO:0000256" key="3">
    <source>
        <dbReference type="ARBA" id="ARBA00022527"/>
    </source>
</evidence>
<feature type="domain" description="Apple" evidence="23">
    <location>
        <begin position="163"/>
        <end position="245"/>
    </location>
</feature>
<dbReference type="InterPro" id="IPR017441">
    <property type="entry name" value="Protein_kinase_ATP_BS"/>
</dbReference>
<dbReference type="SMART" id="SM00473">
    <property type="entry name" value="PAN_AP"/>
    <property type="match status" value="1"/>
</dbReference>
<organism evidence="24 25">
    <name type="scientific">Urochloa decumbens</name>
    <dbReference type="NCBI Taxonomy" id="240449"/>
    <lineage>
        <taxon>Eukaryota</taxon>
        <taxon>Viridiplantae</taxon>
        <taxon>Streptophyta</taxon>
        <taxon>Embryophyta</taxon>
        <taxon>Tracheophyta</taxon>
        <taxon>Spermatophyta</taxon>
        <taxon>Magnoliopsida</taxon>
        <taxon>Liliopsida</taxon>
        <taxon>Poales</taxon>
        <taxon>Poaceae</taxon>
        <taxon>PACMAD clade</taxon>
        <taxon>Panicoideae</taxon>
        <taxon>Panicodae</taxon>
        <taxon>Paniceae</taxon>
        <taxon>Melinidinae</taxon>
        <taxon>Urochloa</taxon>
    </lineage>
</organism>
<feature type="chain" id="PRO_5044775082" description="non-specific serine/threonine protein kinase" evidence="20">
    <location>
        <begin position="27"/>
        <end position="638"/>
    </location>
</feature>
<feature type="signal peptide" evidence="20">
    <location>
        <begin position="1"/>
        <end position="26"/>
    </location>
</feature>
<keyword evidence="14" id="KW-0675">Receptor</keyword>
<dbReference type="SUPFAM" id="SSF51110">
    <property type="entry name" value="alpha-D-mannose-specific plant lectins"/>
    <property type="match status" value="1"/>
</dbReference>
<dbReference type="Gene3D" id="3.50.4.10">
    <property type="entry name" value="Hepatocyte Growth Factor"/>
    <property type="match status" value="1"/>
</dbReference>
<comment type="catalytic activity">
    <reaction evidence="17">
        <text>L-seryl-[protein] + ATP = O-phospho-L-seryl-[protein] + ADP + H(+)</text>
        <dbReference type="Rhea" id="RHEA:17989"/>
        <dbReference type="Rhea" id="RHEA-COMP:9863"/>
        <dbReference type="Rhea" id="RHEA-COMP:11604"/>
        <dbReference type="ChEBI" id="CHEBI:15378"/>
        <dbReference type="ChEBI" id="CHEBI:29999"/>
        <dbReference type="ChEBI" id="CHEBI:30616"/>
        <dbReference type="ChEBI" id="CHEBI:83421"/>
        <dbReference type="ChEBI" id="CHEBI:456216"/>
        <dbReference type="EC" id="2.7.11.1"/>
    </reaction>
</comment>
<dbReference type="InterPro" id="IPR003609">
    <property type="entry name" value="Pan_app"/>
</dbReference>
<evidence type="ECO:0000256" key="20">
    <source>
        <dbReference type="SAM" id="SignalP"/>
    </source>
</evidence>
<evidence type="ECO:0000256" key="15">
    <source>
        <dbReference type="ARBA" id="ARBA00023180"/>
    </source>
</evidence>
<evidence type="ECO:0000256" key="17">
    <source>
        <dbReference type="ARBA" id="ARBA00048679"/>
    </source>
</evidence>
<dbReference type="EMBL" id="OZ075119">
    <property type="protein sequence ID" value="CAL5097660.1"/>
    <property type="molecule type" value="Genomic_DNA"/>
</dbReference>
<dbReference type="Pfam" id="PF00069">
    <property type="entry name" value="Pkinase"/>
    <property type="match status" value="1"/>
</dbReference>
<feature type="domain" description="Protein kinase" evidence="21">
    <location>
        <begin position="355"/>
        <end position="635"/>
    </location>
</feature>
<keyword evidence="12 19" id="KW-0472">Membrane</keyword>
<evidence type="ECO:0000259" key="21">
    <source>
        <dbReference type="PROSITE" id="PS50011"/>
    </source>
</evidence>
<dbReference type="SMART" id="SM00220">
    <property type="entry name" value="S_TKc"/>
    <property type="match status" value="1"/>
</dbReference>
<feature type="transmembrane region" description="Helical" evidence="19">
    <location>
        <begin position="293"/>
        <end position="318"/>
    </location>
</feature>
<keyword evidence="6 19" id="KW-0812">Transmembrane</keyword>
<dbReference type="Gene3D" id="2.90.10.10">
    <property type="entry name" value="Bulb-type lectin domain"/>
    <property type="match status" value="1"/>
</dbReference>
<evidence type="ECO:0000256" key="16">
    <source>
        <dbReference type="ARBA" id="ARBA00047899"/>
    </source>
</evidence>
<evidence type="ECO:0000256" key="5">
    <source>
        <dbReference type="ARBA" id="ARBA00022679"/>
    </source>
</evidence>
<keyword evidence="3" id="KW-0723">Serine/threonine-protein kinase</keyword>
<sequence length="638" mass="72240">MASSITTLFATASILSFFALISRAESRDILSLGSSLRVESYQTNILQSSDGTFSSGFYEVYTNAFMFSIWYSKAANKTIVWSANPDRPVHARRSAITLQKDGNMVLKDYDGTVMWQADGNFTDVRHAQLLNTGNLVIKDARGYVIRNPGNWTEGCMAIINTTCDHYDKKSMKFVKLPNTDFWGSDQQHLLSVSFQACRNICISDCTCKGFQYQEGTGSCYPKAHLFSGRTYPTQDVRTIYLKLPIRVNVSGAIIPHSNLFDSVARHLDCDQMNKSIREPFPDVHKTGGGESKWFYFYGFIAAFFVVEVSFISFAWFFVLRRELRPSELWAAEEGYKVMTSNFRRYSYRELVKVTKKFKVELGRGGSGTVYKGVLEDDRQVAVKKLENVRQGKEEFQAELSIIGRINHMNLVRIWGVCSEGSHRLLVSEYVENGSLANILFNDKNNTLLDWKGRFNIALGVAKGLAYLHHECMEWVIHCDVKPENILLDENFEPKITDFGLAKLLNRGGPNQNVSHIRGTLGYIAPEWVSGLPITAKVDVYSYGVVLLELLSGTRVSELVEGSDEVHNMLRKLVRMLSDKLEGDEQSWIDGFVDSKLDRPFNYAQARTLIKLAVSCLEEDRSKRPTMEYVVQTLLVADD</sequence>
<evidence type="ECO:0000256" key="9">
    <source>
        <dbReference type="ARBA" id="ARBA00022777"/>
    </source>
</evidence>
<dbReference type="Pfam" id="PF01453">
    <property type="entry name" value="B_lectin"/>
    <property type="match status" value="1"/>
</dbReference>
<dbReference type="GO" id="GO:0016020">
    <property type="term" value="C:membrane"/>
    <property type="evidence" value="ECO:0007669"/>
    <property type="project" value="UniProtKB-SubCell"/>
</dbReference>
<evidence type="ECO:0000256" key="14">
    <source>
        <dbReference type="ARBA" id="ARBA00023170"/>
    </source>
</evidence>
<feature type="domain" description="Bulb-type lectin" evidence="22">
    <location>
        <begin position="21"/>
        <end position="150"/>
    </location>
</feature>
<dbReference type="PANTHER" id="PTHR47974">
    <property type="entry name" value="OS07G0415500 PROTEIN"/>
    <property type="match status" value="1"/>
</dbReference>
<evidence type="ECO:0000259" key="23">
    <source>
        <dbReference type="PROSITE" id="PS50948"/>
    </source>
</evidence>
<evidence type="ECO:0000256" key="7">
    <source>
        <dbReference type="ARBA" id="ARBA00022729"/>
    </source>
</evidence>
<dbReference type="CDD" id="cd14066">
    <property type="entry name" value="STKc_IRAK"/>
    <property type="match status" value="1"/>
</dbReference>
<keyword evidence="5" id="KW-0808">Transferase</keyword>
<keyword evidence="10 18" id="KW-0067">ATP-binding</keyword>
<dbReference type="CDD" id="cd00028">
    <property type="entry name" value="B_lectin"/>
    <property type="match status" value="1"/>
</dbReference>
<dbReference type="Gene3D" id="1.10.510.10">
    <property type="entry name" value="Transferase(Phosphotransferase) domain 1"/>
    <property type="match status" value="1"/>
</dbReference>
<keyword evidence="7 20" id="KW-0732">Signal</keyword>
<dbReference type="PANTHER" id="PTHR47974:SF4">
    <property type="entry name" value="RECEPTOR-LIKE SERINE_THREONINE-PROTEIN KINASE"/>
    <property type="match status" value="1"/>
</dbReference>
<feature type="binding site" evidence="18">
    <location>
        <position position="384"/>
    </location>
    <ligand>
        <name>ATP</name>
        <dbReference type="ChEBI" id="CHEBI:30616"/>
    </ligand>
</feature>
<evidence type="ECO:0000256" key="6">
    <source>
        <dbReference type="ARBA" id="ARBA00022692"/>
    </source>
</evidence>
<dbReference type="InterPro" id="IPR008271">
    <property type="entry name" value="Ser/Thr_kinase_AS"/>
</dbReference>
<dbReference type="PROSITE" id="PS50948">
    <property type="entry name" value="PAN"/>
    <property type="match status" value="1"/>
</dbReference>
<dbReference type="Pfam" id="PF00024">
    <property type="entry name" value="PAN_1"/>
    <property type="match status" value="1"/>
</dbReference>
<dbReference type="AlphaFoldDB" id="A0ABC9GNP1"/>
<dbReference type="InterPro" id="IPR000719">
    <property type="entry name" value="Prot_kinase_dom"/>
</dbReference>
<keyword evidence="4" id="KW-0245">EGF-like domain</keyword>
<dbReference type="SMART" id="SM00108">
    <property type="entry name" value="B_lectin"/>
    <property type="match status" value="1"/>
</dbReference>
<evidence type="ECO:0000313" key="25">
    <source>
        <dbReference type="Proteomes" id="UP001497457"/>
    </source>
</evidence>
<dbReference type="CDD" id="cd01098">
    <property type="entry name" value="PAN_AP_plant"/>
    <property type="match status" value="1"/>
</dbReference>
<evidence type="ECO:0000256" key="18">
    <source>
        <dbReference type="PROSITE-ProRule" id="PRU10141"/>
    </source>
</evidence>
<dbReference type="PROSITE" id="PS00108">
    <property type="entry name" value="PROTEIN_KINASE_ST"/>
    <property type="match status" value="1"/>
</dbReference>
<keyword evidence="15" id="KW-0325">Glycoprotein</keyword>
<evidence type="ECO:0000313" key="24">
    <source>
        <dbReference type="EMBL" id="CAL5097660.1"/>
    </source>
</evidence>
<evidence type="ECO:0000256" key="10">
    <source>
        <dbReference type="ARBA" id="ARBA00022840"/>
    </source>
</evidence>
<comment type="catalytic activity">
    <reaction evidence="16">
        <text>L-threonyl-[protein] + ATP = O-phospho-L-threonyl-[protein] + ADP + H(+)</text>
        <dbReference type="Rhea" id="RHEA:46608"/>
        <dbReference type="Rhea" id="RHEA-COMP:11060"/>
        <dbReference type="Rhea" id="RHEA-COMP:11605"/>
        <dbReference type="ChEBI" id="CHEBI:15378"/>
        <dbReference type="ChEBI" id="CHEBI:30013"/>
        <dbReference type="ChEBI" id="CHEBI:30616"/>
        <dbReference type="ChEBI" id="CHEBI:61977"/>
        <dbReference type="ChEBI" id="CHEBI:456216"/>
        <dbReference type="EC" id="2.7.11.1"/>
    </reaction>
</comment>
<evidence type="ECO:0000256" key="8">
    <source>
        <dbReference type="ARBA" id="ARBA00022741"/>
    </source>
</evidence>
<dbReference type="GO" id="GO:0051707">
    <property type="term" value="P:response to other organism"/>
    <property type="evidence" value="ECO:0007669"/>
    <property type="project" value="UniProtKB-ARBA"/>
</dbReference>
<evidence type="ECO:0000256" key="4">
    <source>
        <dbReference type="ARBA" id="ARBA00022536"/>
    </source>
</evidence>
<dbReference type="Gene3D" id="3.30.200.20">
    <property type="entry name" value="Phosphorylase Kinase, domain 1"/>
    <property type="match status" value="1"/>
</dbReference>
<dbReference type="Proteomes" id="UP001497457">
    <property type="component" value="Chromosome 9rd"/>
</dbReference>
<gene>
    <name evidence="24" type="ORF">URODEC1_LOCUS117782</name>
</gene>
<accession>A0ABC9GNP1</accession>
<name>A0ABC9GNP1_9POAL</name>
<keyword evidence="25" id="KW-1185">Reference proteome</keyword>
<dbReference type="FunFam" id="1.10.510.10:FF:000302">
    <property type="entry name" value="Serine/threonine-protein kinase"/>
    <property type="match status" value="1"/>
</dbReference>
<reference evidence="24" key="1">
    <citation type="submission" date="2024-10" db="EMBL/GenBank/DDBJ databases">
        <authorList>
            <person name="Ryan C."/>
        </authorList>
    </citation>
    <scope>NUCLEOTIDE SEQUENCE [LARGE SCALE GENOMIC DNA]</scope>
</reference>
<evidence type="ECO:0000256" key="2">
    <source>
        <dbReference type="ARBA" id="ARBA00012513"/>
    </source>
</evidence>
<dbReference type="InterPro" id="IPR036426">
    <property type="entry name" value="Bulb-type_lectin_dom_sf"/>
</dbReference>
<dbReference type="PROSITE" id="PS50011">
    <property type="entry name" value="PROTEIN_KINASE_DOM"/>
    <property type="match status" value="1"/>
</dbReference>
<keyword evidence="9" id="KW-0418">Kinase</keyword>
<proteinExistence type="predicted"/>
<evidence type="ECO:0000256" key="11">
    <source>
        <dbReference type="ARBA" id="ARBA00022989"/>
    </source>
</evidence>
<comment type="subcellular location">
    <subcellularLocation>
        <location evidence="1">Membrane</location>
        <topology evidence="1">Single-pass type I membrane protein</topology>
    </subcellularLocation>
</comment>
<keyword evidence="11 19" id="KW-1133">Transmembrane helix</keyword>
<evidence type="ECO:0000256" key="1">
    <source>
        <dbReference type="ARBA" id="ARBA00004479"/>
    </source>
</evidence>
<dbReference type="GO" id="GO:0005524">
    <property type="term" value="F:ATP binding"/>
    <property type="evidence" value="ECO:0007669"/>
    <property type="project" value="UniProtKB-UniRule"/>
</dbReference>
<dbReference type="InterPro" id="IPR001480">
    <property type="entry name" value="Bulb-type_lectin_dom"/>
</dbReference>
<protein>
    <recommendedName>
        <fullName evidence="2">non-specific serine/threonine protein kinase</fullName>
        <ecNumber evidence="2">2.7.11.1</ecNumber>
    </recommendedName>
</protein>
<dbReference type="SUPFAM" id="SSF56112">
    <property type="entry name" value="Protein kinase-like (PK-like)"/>
    <property type="match status" value="1"/>
</dbReference>
<dbReference type="FunFam" id="3.30.200.20:FF:000059">
    <property type="entry name" value="S-receptor-like serine/threonine-protein kinase"/>
    <property type="match status" value="1"/>
</dbReference>
<evidence type="ECO:0000256" key="13">
    <source>
        <dbReference type="ARBA" id="ARBA00023157"/>
    </source>
</evidence>
<dbReference type="GO" id="GO:0004674">
    <property type="term" value="F:protein serine/threonine kinase activity"/>
    <property type="evidence" value="ECO:0007669"/>
    <property type="project" value="UniProtKB-KW"/>
</dbReference>
<evidence type="ECO:0000256" key="19">
    <source>
        <dbReference type="SAM" id="Phobius"/>
    </source>
</evidence>